<dbReference type="PROSITE" id="PS51007">
    <property type="entry name" value="CYTC"/>
    <property type="match status" value="1"/>
</dbReference>
<evidence type="ECO:0000259" key="8">
    <source>
        <dbReference type="PROSITE" id="PS51007"/>
    </source>
</evidence>
<evidence type="ECO:0000256" key="4">
    <source>
        <dbReference type="ARBA" id="ARBA00022982"/>
    </source>
</evidence>
<keyword evidence="7" id="KW-0732">Signal</keyword>
<evidence type="ECO:0000313" key="9">
    <source>
        <dbReference type="EMBL" id="THF67213.1"/>
    </source>
</evidence>
<gene>
    <name evidence="9" type="ORF">E6C76_02195</name>
</gene>
<dbReference type="InterPro" id="IPR036909">
    <property type="entry name" value="Cyt_c-like_dom_sf"/>
</dbReference>
<evidence type="ECO:0000313" key="10">
    <source>
        <dbReference type="Proteomes" id="UP000308430"/>
    </source>
</evidence>
<keyword evidence="4" id="KW-0249">Electron transport</keyword>
<comment type="caution">
    <text evidence="9">The sequence shown here is derived from an EMBL/GenBank/DDBJ whole genome shotgun (WGS) entry which is preliminary data.</text>
</comment>
<dbReference type="PANTHER" id="PTHR33751:SF9">
    <property type="entry name" value="CYTOCHROME C4"/>
    <property type="match status" value="1"/>
</dbReference>
<proteinExistence type="predicted"/>
<dbReference type="SUPFAM" id="SSF46626">
    <property type="entry name" value="Cytochrome c"/>
    <property type="match status" value="1"/>
</dbReference>
<feature type="domain" description="Cytochrome c" evidence="8">
    <location>
        <begin position="23"/>
        <end position="103"/>
    </location>
</feature>
<keyword evidence="2 6" id="KW-0349">Heme</keyword>
<feature type="signal peptide" evidence="7">
    <location>
        <begin position="1"/>
        <end position="25"/>
    </location>
</feature>
<dbReference type="InterPro" id="IPR050597">
    <property type="entry name" value="Cytochrome_c_Oxidase_Subunit"/>
</dbReference>
<organism evidence="9 10">
    <name type="scientific">Pseudothauera nasutitermitis</name>
    <dbReference type="NCBI Taxonomy" id="2565930"/>
    <lineage>
        <taxon>Bacteria</taxon>
        <taxon>Pseudomonadati</taxon>
        <taxon>Pseudomonadota</taxon>
        <taxon>Betaproteobacteria</taxon>
        <taxon>Rhodocyclales</taxon>
        <taxon>Zoogloeaceae</taxon>
        <taxon>Pseudothauera</taxon>
    </lineage>
</organism>
<protein>
    <submittedName>
        <fullName evidence="9">C-type cytochrome</fullName>
    </submittedName>
</protein>
<name>A0A4S4B879_9RHOO</name>
<evidence type="ECO:0000256" key="6">
    <source>
        <dbReference type="PROSITE-ProRule" id="PRU00433"/>
    </source>
</evidence>
<accession>A0A4S4B879</accession>
<evidence type="ECO:0000256" key="7">
    <source>
        <dbReference type="SAM" id="SignalP"/>
    </source>
</evidence>
<keyword evidence="10" id="KW-1185">Reference proteome</keyword>
<evidence type="ECO:0000256" key="3">
    <source>
        <dbReference type="ARBA" id="ARBA00022723"/>
    </source>
</evidence>
<keyword evidence="1" id="KW-0813">Transport</keyword>
<feature type="chain" id="PRO_5020720494" evidence="7">
    <location>
        <begin position="26"/>
        <end position="104"/>
    </location>
</feature>
<dbReference type="GO" id="GO:0046872">
    <property type="term" value="F:metal ion binding"/>
    <property type="evidence" value="ECO:0007669"/>
    <property type="project" value="UniProtKB-KW"/>
</dbReference>
<evidence type="ECO:0000256" key="5">
    <source>
        <dbReference type="ARBA" id="ARBA00023004"/>
    </source>
</evidence>
<dbReference type="AlphaFoldDB" id="A0A4S4B879"/>
<dbReference type="GO" id="GO:0009055">
    <property type="term" value="F:electron transfer activity"/>
    <property type="evidence" value="ECO:0007669"/>
    <property type="project" value="InterPro"/>
</dbReference>
<keyword evidence="3 6" id="KW-0479">Metal-binding</keyword>
<dbReference type="OrthoDB" id="8526831at2"/>
<dbReference type="Proteomes" id="UP000308430">
    <property type="component" value="Unassembled WGS sequence"/>
</dbReference>
<dbReference type="InterPro" id="IPR009056">
    <property type="entry name" value="Cyt_c-like_dom"/>
</dbReference>
<evidence type="ECO:0000256" key="2">
    <source>
        <dbReference type="ARBA" id="ARBA00022617"/>
    </source>
</evidence>
<keyword evidence="5 6" id="KW-0408">Iron</keyword>
<dbReference type="PANTHER" id="PTHR33751">
    <property type="entry name" value="CBB3-TYPE CYTOCHROME C OXIDASE SUBUNIT FIXP"/>
    <property type="match status" value="1"/>
</dbReference>
<dbReference type="Gene3D" id="1.10.760.10">
    <property type="entry name" value="Cytochrome c-like domain"/>
    <property type="match status" value="1"/>
</dbReference>
<sequence length="104" mass="10938">MTKIQRALSTALFAGAALGATAAQAAEDPQVRAWAATCATCHGTNGASATGIPAIAGLDSERAYTLLKEFKEGTRPATVMHQHAKGYTDEELKSLAAYFSRQRP</sequence>
<dbReference type="EMBL" id="SSOC01000001">
    <property type="protein sequence ID" value="THF67213.1"/>
    <property type="molecule type" value="Genomic_DNA"/>
</dbReference>
<dbReference type="GO" id="GO:0020037">
    <property type="term" value="F:heme binding"/>
    <property type="evidence" value="ECO:0007669"/>
    <property type="project" value="InterPro"/>
</dbReference>
<reference evidence="9 10" key="1">
    <citation type="submission" date="2019-04" db="EMBL/GenBank/DDBJ databases">
        <title>Azoarcus nasutitermitis sp. nov. isolated from termite nest.</title>
        <authorList>
            <person name="Lin S.-Y."/>
            <person name="Hameed A."/>
            <person name="Hsu Y.-H."/>
            <person name="Young C.-C."/>
        </authorList>
    </citation>
    <scope>NUCLEOTIDE SEQUENCE [LARGE SCALE GENOMIC DNA]</scope>
    <source>
        <strain evidence="9 10">CC-YHH838</strain>
    </source>
</reference>
<dbReference type="Pfam" id="PF00034">
    <property type="entry name" value="Cytochrom_C"/>
    <property type="match status" value="1"/>
</dbReference>
<dbReference type="RefSeq" id="WP_136346622.1">
    <property type="nucleotide sequence ID" value="NZ_SSOC01000001.1"/>
</dbReference>
<evidence type="ECO:0000256" key="1">
    <source>
        <dbReference type="ARBA" id="ARBA00022448"/>
    </source>
</evidence>